<evidence type="ECO:0000259" key="9">
    <source>
        <dbReference type="PROSITE" id="PS51644"/>
    </source>
</evidence>
<dbReference type="Proteomes" id="UP000310200">
    <property type="component" value="Unassembled WGS sequence"/>
</dbReference>
<dbReference type="SUPFAM" id="SSF63748">
    <property type="entry name" value="Tudor/PWWP/MBT"/>
    <property type="match status" value="3"/>
</dbReference>
<dbReference type="InterPro" id="IPR050621">
    <property type="entry name" value="Tudor_domain_containing"/>
</dbReference>
<evidence type="ECO:0000259" key="8">
    <source>
        <dbReference type="PROSITE" id="PS50304"/>
    </source>
</evidence>
<organism evidence="10 11">
    <name type="scientific">Temnothorax longispinosus</name>
    <dbReference type="NCBI Taxonomy" id="300112"/>
    <lineage>
        <taxon>Eukaryota</taxon>
        <taxon>Metazoa</taxon>
        <taxon>Ecdysozoa</taxon>
        <taxon>Arthropoda</taxon>
        <taxon>Hexapoda</taxon>
        <taxon>Insecta</taxon>
        <taxon>Pterygota</taxon>
        <taxon>Neoptera</taxon>
        <taxon>Endopterygota</taxon>
        <taxon>Hymenoptera</taxon>
        <taxon>Apocrita</taxon>
        <taxon>Aculeata</taxon>
        <taxon>Formicoidea</taxon>
        <taxon>Formicidae</taxon>
        <taxon>Myrmicinae</taxon>
        <taxon>Temnothorax</taxon>
    </lineage>
</organism>
<comment type="subcellular location">
    <subcellularLocation>
        <location evidence="1">Cytoplasm</location>
    </subcellularLocation>
</comment>
<evidence type="ECO:0000256" key="5">
    <source>
        <dbReference type="PROSITE-ProRule" id="PRU00266"/>
    </source>
</evidence>
<keyword evidence="4" id="KW-0221">Differentiation</keyword>
<reference evidence="10 11" key="1">
    <citation type="journal article" date="2019" name="Philos. Trans. R. Soc. Lond., B, Biol. Sci.">
        <title>Ant behaviour and brain gene expression of defending hosts depend on the ecological success of the intruding social parasite.</title>
        <authorList>
            <person name="Kaur R."/>
            <person name="Stoldt M."/>
            <person name="Jongepier E."/>
            <person name="Feldmeyer B."/>
            <person name="Menzel F."/>
            <person name="Bornberg-Bauer E."/>
            <person name="Foitzik S."/>
        </authorList>
    </citation>
    <scope>NUCLEOTIDE SEQUENCE [LARGE SCALE GENOMIC DNA]</scope>
    <source>
        <tissue evidence="10">Whole body</tissue>
    </source>
</reference>
<evidence type="ECO:0000259" key="7">
    <source>
        <dbReference type="PROSITE" id="PS50137"/>
    </source>
</evidence>
<comment type="caution">
    <text evidence="10">The sequence shown here is derived from an EMBL/GenBank/DDBJ whole genome shotgun (WGS) entry which is preliminary data.</text>
</comment>
<feature type="domain" description="DRBM" evidence="7">
    <location>
        <begin position="285"/>
        <end position="357"/>
    </location>
</feature>
<evidence type="ECO:0000256" key="1">
    <source>
        <dbReference type="ARBA" id="ARBA00004496"/>
    </source>
</evidence>
<name>A0A4S2JRU1_9HYME</name>
<evidence type="ECO:0000256" key="3">
    <source>
        <dbReference type="ARBA" id="ARBA00022737"/>
    </source>
</evidence>
<keyword evidence="11" id="KW-1185">Reference proteome</keyword>
<dbReference type="InterPro" id="IPR025605">
    <property type="entry name" value="OST-HTH/LOTUS_dom"/>
</dbReference>
<dbReference type="Pfam" id="PF00567">
    <property type="entry name" value="TUDOR"/>
    <property type="match status" value="3"/>
</dbReference>
<evidence type="ECO:0000313" key="11">
    <source>
        <dbReference type="Proteomes" id="UP000310200"/>
    </source>
</evidence>
<keyword evidence="4" id="KW-0744">Spermatogenesis</keyword>
<dbReference type="Gene3D" id="2.30.30.140">
    <property type="match status" value="3"/>
</dbReference>
<keyword evidence="3" id="KW-0677">Repeat</keyword>
<dbReference type="STRING" id="300112.A0A4S2JRU1"/>
<feature type="domain" description="HTH OST-type" evidence="9">
    <location>
        <begin position="2"/>
        <end position="73"/>
    </location>
</feature>
<dbReference type="PANTHER" id="PTHR22948:SF29">
    <property type="entry name" value="FI02030P-RELATED"/>
    <property type="match status" value="1"/>
</dbReference>
<dbReference type="SMART" id="SM00333">
    <property type="entry name" value="TUDOR"/>
    <property type="match status" value="3"/>
</dbReference>
<proteinExistence type="predicted"/>
<dbReference type="InterPro" id="IPR041966">
    <property type="entry name" value="LOTUS-like"/>
</dbReference>
<dbReference type="GO" id="GO:0010468">
    <property type="term" value="P:regulation of gene expression"/>
    <property type="evidence" value="ECO:0007669"/>
    <property type="project" value="UniProtKB-ARBA"/>
</dbReference>
<sequence length="1093" mass="123953">MDEDEVIKNLRSCLISCKGGIKLDNLRADYRTIAGEPLSFNHFGYSSLEAFVRSIPDITVNRKGGELYVEALPSKTSAHLTKLVSRQKTRRKVRPQPKKWSPPRHARSFPPPAFKSNNFSGRFQPTRSNYVNSPHSFTRSTPEKSNLYTDFSRPIPLMESVVQYPLPLPQNNFKPSFVPLTPPSSPTKRLKDKVTNPCIATVNQSVNNCKTIEDLRFKVLNDNTAASSVINQKPKTVELRPPKLSERLKIISETPIDNYTNGRTSTPTPSIFNVPQVAPPLEAPDSRKELEIYAHVLNLPSPVYKMYSKKEKNSSKITIYASVKVGTHTFHTFPDDAASEEEAEKIAARLALLNLAKESSSPEVTTVDTELMKERILNIITRHPSGVFMHLLPEYYNEQYGEALPFNWEIIIEKCSDINQEKGVGDSMILCRSFPSLKRSESNSTPSKNISENIYPPNEKILLSPIGPAAPDVLPVPETTIWQVCTTHVVNTVEIWVRLGDQNNEFVDMINEMTRHYNQVNEPISPVACVVGDFYAVFEDNYWHRVECTDFNDETGIATVFFIDEGYEEHYKSEVLHPLDKKFCVIPRQAIRVGLQGLKDFCDCTQIVPEIENLLIVDQLFYVKVHSMDTDEYGSYVRMVTFYDTSKDDEDVDINQLLFEKILESMAGAFKMHAGQVTELSVTHIDECGKIYAQLNSLAKTVLNGENMSQMFTNKTMTVNAINFTKMYLVKWNSQWYRARVTDIPGDQEVMVFLIDIGRTILIPRENLFHMDRVSKALQHIPPQAIQIFLHNVDQSKYSKKLITRFRELVSDMDLLLAKVIRITPSGIPVVEIFKRVAPSNMLASINSSLIYDGELSKVNEDANNNTKSKKRLDRKASRTPEAVGKLNPPVISDIGQYFDVHVALVAHPGHFIVQPLNDANELKAMMVDLQNCYEANDNLPLESVGENKLYAGKFRNDWYRVYVTNIISDNEVSVYFCDYGDVTIISRSSLQPLKSKFLKLPYQAVKAKLVGIEPINVDWTVNDCVEFKKLVLEKNFVSVIVESVFDHLSPVNGTMLGLRLIDVSTDKDIYIDRLLVEENRAKYIEGFEGLPP</sequence>
<feature type="region of interest" description="Disordered" evidence="6">
    <location>
        <begin position="861"/>
        <end position="880"/>
    </location>
</feature>
<dbReference type="PROSITE" id="PS50304">
    <property type="entry name" value="TUDOR"/>
    <property type="match status" value="1"/>
</dbReference>
<feature type="compositionally biased region" description="Basic residues" evidence="6">
    <location>
        <begin position="86"/>
        <end position="107"/>
    </location>
</feature>
<keyword evidence="2" id="KW-0963">Cytoplasm</keyword>
<evidence type="ECO:0000313" key="10">
    <source>
        <dbReference type="EMBL" id="TGZ37517.1"/>
    </source>
</evidence>
<dbReference type="GO" id="GO:0003723">
    <property type="term" value="F:RNA binding"/>
    <property type="evidence" value="ECO:0007669"/>
    <property type="project" value="UniProtKB-UniRule"/>
</dbReference>
<dbReference type="GO" id="GO:0030154">
    <property type="term" value="P:cell differentiation"/>
    <property type="evidence" value="ECO:0007669"/>
    <property type="project" value="UniProtKB-ARBA"/>
</dbReference>
<feature type="domain" description="Tudor" evidence="8">
    <location>
        <begin position="942"/>
        <end position="1001"/>
    </location>
</feature>
<dbReference type="PANTHER" id="PTHR22948">
    <property type="entry name" value="TUDOR DOMAIN CONTAINING PROTEIN"/>
    <property type="match status" value="1"/>
</dbReference>
<protein>
    <submittedName>
        <fullName evidence="10">Tudor domain-containing protein 7</fullName>
    </submittedName>
</protein>
<dbReference type="CDD" id="cd20379">
    <property type="entry name" value="Tudor_dTUD-like"/>
    <property type="match status" value="1"/>
</dbReference>
<keyword evidence="5" id="KW-0694">RNA-binding</keyword>
<dbReference type="InterPro" id="IPR035437">
    <property type="entry name" value="SNase_OB-fold_sf"/>
</dbReference>
<feature type="region of interest" description="Disordered" evidence="6">
    <location>
        <begin position="86"/>
        <end position="121"/>
    </location>
</feature>
<evidence type="ECO:0000256" key="4">
    <source>
        <dbReference type="ARBA" id="ARBA00022871"/>
    </source>
</evidence>
<dbReference type="CDD" id="cd09972">
    <property type="entry name" value="LOTUS_TDRD_OSKAR"/>
    <property type="match status" value="1"/>
</dbReference>
<accession>A0A4S2JRU1</accession>
<dbReference type="Gene3D" id="2.40.50.90">
    <property type="match status" value="3"/>
</dbReference>
<evidence type="ECO:0000256" key="2">
    <source>
        <dbReference type="ARBA" id="ARBA00022490"/>
    </source>
</evidence>
<dbReference type="AlphaFoldDB" id="A0A4S2JRU1"/>
<dbReference type="PROSITE" id="PS50137">
    <property type="entry name" value="DS_RBD"/>
    <property type="match status" value="1"/>
</dbReference>
<dbReference type="EMBL" id="QBLH01003535">
    <property type="protein sequence ID" value="TGZ37517.1"/>
    <property type="molecule type" value="Genomic_DNA"/>
</dbReference>
<dbReference type="GO" id="GO:0005737">
    <property type="term" value="C:cytoplasm"/>
    <property type="evidence" value="ECO:0007669"/>
    <property type="project" value="UniProtKB-SubCell"/>
</dbReference>
<evidence type="ECO:0000256" key="6">
    <source>
        <dbReference type="SAM" id="MobiDB-lite"/>
    </source>
</evidence>
<dbReference type="Pfam" id="PF12872">
    <property type="entry name" value="OST-HTH"/>
    <property type="match status" value="1"/>
</dbReference>
<dbReference type="InterPro" id="IPR002999">
    <property type="entry name" value="Tudor"/>
</dbReference>
<dbReference type="InterPro" id="IPR014720">
    <property type="entry name" value="dsRBD_dom"/>
</dbReference>
<dbReference type="GO" id="GO:0007283">
    <property type="term" value="P:spermatogenesis"/>
    <property type="evidence" value="ECO:0007669"/>
    <property type="project" value="UniProtKB-KW"/>
</dbReference>
<gene>
    <name evidence="10" type="ORF">DBV15_04657</name>
</gene>
<dbReference type="Gene3D" id="3.30.420.610">
    <property type="entry name" value="LOTUS domain-like"/>
    <property type="match status" value="2"/>
</dbReference>
<dbReference type="PROSITE" id="PS51644">
    <property type="entry name" value="HTH_OST"/>
    <property type="match status" value="1"/>
</dbReference>